<feature type="compositionally biased region" description="Polar residues" evidence="1">
    <location>
        <begin position="86"/>
        <end position="103"/>
    </location>
</feature>
<dbReference type="Proteomes" id="UP000000763">
    <property type="component" value="Chromosome 9"/>
</dbReference>
<reference evidence="3" key="2">
    <citation type="journal article" date="2008" name="Nucleic Acids Res.">
        <title>The rice annotation project database (RAP-DB): 2008 update.</title>
        <authorList>
            <consortium name="The rice annotation project (RAP)"/>
        </authorList>
    </citation>
    <scope>GENOME REANNOTATION</scope>
    <source>
        <strain evidence="3">cv. Nipponbare</strain>
    </source>
</reference>
<dbReference type="EMBL" id="AP005692">
    <property type="protein sequence ID" value="BAD26065.1"/>
    <property type="molecule type" value="Genomic_DNA"/>
</dbReference>
<proteinExistence type="predicted"/>
<accession>Q6H5D4</accession>
<feature type="region of interest" description="Disordered" evidence="1">
    <location>
        <begin position="44"/>
        <end position="63"/>
    </location>
</feature>
<sequence length="122" mass="12403">MRAITSAPLSAPSPASPASRPSLSCAMPGLALAPLIPSRPICLSADGGRPSRGPCGRPRGTTWRTILGPVDLVHGGPPPLGRCQVGPTSQRPSLSLESLSSGARMSVPPAPPLMTLSSKNHN</sequence>
<dbReference type="AlphaFoldDB" id="Q6H5D4"/>
<name>Q6H5D4_ORYSJ</name>
<gene>
    <name evidence="2" type="primary">OSJNBa0055N01.20</name>
</gene>
<organism evidence="2 3">
    <name type="scientific">Oryza sativa subsp. japonica</name>
    <name type="common">Rice</name>
    <dbReference type="NCBI Taxonomy" id="39947"/>
    <lineage>
        <taxon>Eukaryota</taxon>
        <taxon>Viridiplantae</taxon>
        <taxon>Streptophyta</taxon>
        <taxon>Embryophyta</taxon>
        <taxon>Tracheophyta</taxon>
        <taxon>Spermatophyta</taxon>
        <taxon>Magnoliopsida</taxon>
        <taxon>Liliopsida</taxon>
        <taxon>Poales</taxon>
        <taxon>Poaceae</taxon>
        <taxon>BOP clade</taxon>
        <taxon>Oryzoideae</taxon>
        <taxon>Oryzeae</taxon>
        <taxon>Oryzinae</taxon>
        <taxon>Oryza</taxon>
        <taxon>Oryza sativa</taxon>
    </lineage>
</organism>
<evidence type="ECO:0000313" key="3">
    <source>
        <dbReference type="Proteomes" id="UP000000763"/>
    </source>
</evidence>
<evidence type="ECO:0000313" key="2">
    <source>
        <dbReference type="EMBL" id="BAD26065.1"/>
    </source>
</evidence>
<evidence type="ECO:0000256" key="1">
    <source>
        <dbReference type="SAM" id="MobiDB-lite"/>
    </source>
</evidence>
<feature type="region of interest" description="Disordered" evidence="1">
    <location>
        <begin position="1"/>
        <end position="24"/>
    </location>
</feature>
<feature type="region of interest" description="Disordered" evidence="1">
    <location>
        <begin position="74"/>
        <end position="122"/>
    </location>
</feature>
<reference evidence="3" key="1">
    <citation type="journal article" date="2005" name="Nature">
        <title>The map-based sequence of the rice genome.</title>
        <authorList>
            <consortium name="International rice genome sequencing project (IRGSP)"/>
            <person name="Matsumoto T."/>
            <person name="Wu J."/>
            <person name="Kanamori H."/>
            <person name="Katayose Y."/>
            <person name="Fujisawa M."/>
            <person name="Namiki N."/>
            <person name="Mizuno H."/>
            <person name="Yamamoto K."/>
            <person name="Antonio B.A."/>
            <person name="Baba T."/>
            <person name="Sakata K."/>
            <person name="Nagamura Y."/>
            <person name="Aoki H."/>
            <person name="Arikawa K."/>
            <person name="Arita K."/>
            <person name="Bito T."/>
            <person name="Chiden Y."/>
            <person name="Fujitsuka N."/>
            <person name="Fukunaka R."/>
            <person name="Hamada M."/>
            <person name="Harada C."/>
            <person name="Hayashi A."/>
            <person name="Hijishita S."/>
            <person name="Honda M."/>
            <person name="Hosokawa S."/>
            <person name="Ichikawa Y."/>
            <person name="Idonuma A."/>
            <person name="Iijima M."/>
            <person name="Ikeda M."/>
            <person name="Ikeno M."/>
            <person name="Ito K."/>
            <person name="Ito S."/>
            <person name="Ito T."/>
            <person name="Ito Y."/>
            <person name="Ito Y."/>
            <person name="Iwabuchi A."/>
            <person name="Kamiya K."/>
            <person name="Karasawa W."/>
            <person name="Kurita K."/>
            <person name="Katagiri S."/>
            <person name="Kikuta A."/>
            <person name="Kobayashi H."/>
            <person name="Kobayashi N."/>
            <person name="Machita K."/>
            <person name="Maehara T."/>
            <person name="Masukawa M."/>
            <person name="Mizubayashi T."/>
            <person name="Mukai Y."/>
            <person name="Nagasaki H."/>
            <person name="Nagata Y."/>
            <person name="Naito S."/>
            <person name="Nakashima M."/>
            <person name="Nakama Y."/>
            <person name="Nakamichi Y."/>
            <person name="Nakamura M."/>
            <person name="Meguro A."/>
            <person name="Negishi M."/>
            <person name="Ohta I."/>
            <person name="Ohta T."/>
            <person name="Okamoto M."/>
            <person name="Ono N."/>
            <person name="Saji S."/>
            <person name="Sakaguchi M."/>
            <person name="Sakai K."/>
            <person name="Shibata M."/>
            <person name="Shimokawa T."/>
            <person name="Song J."/>
            <person name="Takazaki Y."/>
            <person name="Terasawa K."/>
            <person name="Tsugane M."/>
            <person name="Tsuji K."/>
            <person name="Ueda S."/>
            <person name="Waki K."/>
            <person name="Yamagata H."/>
            <person name="Yamamoto M."/>
            <person name="Yamamoto S."/>
            <person name="Yamane H."/>
            <person name="Yoshiki S."/>
            <person name="Yoshihara R."/>
            <person name="Yukawa K."/>
            <person name="Zhong H."/>
            <person name="Yano M."/>
            <person name="Yuan Q."/>
            <person name="Ouyang S."/>
            <person name="Liu J."/>
            <person name="Jones K.M."/>
            <person name="Gansberger K."/>
            <person name="Moffat K."/>
            <person name="Hill J."/>
            <person name="Bera J."/>
            <person name="Fadrosh D."/>
            <person name="Jin S."/>
            <person name="Johri S."/>
            <person name="Kim M."/>
            <person name="Overton L."/>
            <person name="Reardon M."/>
            <person name="Tsitrin T."/>
            <person name="Vuong H."/>
            <person name="Weaver B."/>
            <person name="Ciecko A."/>
            <person name="Tallon L."/>
            <person name="Jackson J."/>
            <person name="Pai G."/>
            <person name="Aken S.V."/>
            <person name="Utterback T."/>
            <person name="Reidmuller S."/>
            <person name="Feldblyum T."/>
            <person name="Hsiao J."/>
            <person name="Zismann V."/>
            <person name="Iobst S."/>
            <person name="de Vazeille A.R."/>
            <person name="Buell C.R."/>
            <person name="Ying K."/>
            <person name="Li Y."/>
            <person name="Lu T."/>
            <person name="Huang Y."/>
            <person name="Zhao Q."/>
            <person name="Feng Q."/>
            <person name="Zhang L."/>
            <person name="Zhu J."/>
            <person name="Weng Q."/>
            <person name="Mu J."/>
            <person name="Lu Y."/>
            <person name="Fan D."/>
            <person name="Liu Y."/>
            <person name="Guan J."/>
            <person name="Zhang Y."/>
            <person name="Yu S."/>
            <person name="Liu X."/>
            <person name="Zhang Y."/>
            <person name="Hong G."/>
            <person name="Han B."/>
            <person name="Choisne N."/>
            <person name="Demange N."/>
            <person name="Orjeda G."/>
            <person name="Samain S."/>
            <person name="Cattolico L."/>
            <person name="Pelletier E."/>
            <person name="Couloux A."/>
            <person name="Segurens B."/>
            <person name="Wincker P."/>
            <person name="D'Hont A."/>
            <person name="Scarpelli C."/>
            <person name="Weissenbach J."/>
            <person name="Salanoubat M."/>
            <person name="Quetier F."/>
            <person name="Yu Y."/>
            <person name="Kim H.R."/>
            <person name="Rambo T."/>
            <person name="Currie J."/>
            <person name="Collura K."/>
            <person name="Luo M."/>
            <person name="Yang T."/>
            <person name="Ammiraju J.S.S."/>
            <person name="Engler F."/>
            <person name="Soderlund C."/>
            <person name="Wing R.A."/>
            <person name="Palmer L.E."/>
            <person name="de la Bastide M."/>
            <person name="Spiegel L."/>
            <person name="Nascimento L."/>
            <person name="Zutavern T."/>
            <person name="O'Shaughnessy A."/>
            <person name="Dike S."/>
            <person name="Dedhia N."/>
            <person name="Preston R."/>
            <person name="Balija V."/>
            <person name="McCombie W.R."/>
            <person name="Chow T."/>
            <person name="Chen H."/>
            <person name="Chung M."/>
            <person name="Chen C."/>
            <person name="Shaw J."/>
            <person name="Wu H."/>
            <person name="Hsiao K."/>
            <person name="Chao Y."/>
            <person name="Chu M."/>
            <person name="Cheng C."/>
            <person name="Hour A."/>
            <person name="Lee P."/>
            <person name="Lin S."/>
            <person name="Lin Y."/>
            <person name="Liou J."/>
            <person name="Liu S."/>
            <person name="Hsing Y."/>
            <person name="Raghuvanshi S."/>
            <person name="Mohanty A."/>
            <person name="Bharti A.K."/>
            <person name="Gaur A."/>
            <person name="Gupta V."/>
            <person name="Kumar D."/>
            <person name="Ravi V."/>
            <person name="Vij S."/>
            <person name="Kapur A."/>
            <person name="Khurana P."/>
            <person name="Khurana P."/>
            <person name="Khurana J.P."/>
            <person name="Tyagi A.K."/>
            <person name="Gaikwad K."/>
            <person name="Singh A."/>
            <person name="Dalal V."/>
            <person name="Srivastava S."/>
            <person name="Dixit A."/>
            <person name="Pal A.K."/>
            <person name="Ghazi I.A."/>
            <person name="Yadav M."/>
            <person name="Pandit A."/>
            <person name="Bhargava A."/>
            <person name="Sureshbabu K."/>
            <person name="Batra K."/>
            <person name="Sharma T.R."/>
            <person name="Mohapatra T."/>
            <person name="Singh N.K."/>
            <person name="Messing J."/>
            <person name="Nelson A.B."/>
            <person name="Fuks G."/>
            <person name="Kavchok S."/>
            <person name="Keizer G."/>
            <person name="Linton E."/>
            <person name="Llaca V."/>
            <person name="Song R."/>
            <person name="Tanyolac B."/>
            <person name="Young S."/>
            <person name="Ho-Il K."/>
            <person name="Hahn J.H."/>
            <person name="Sangsakoo G."/>
            <person name="Vanavichit A."/>
            <person name="de Mattos Luiz.A.T."/>
            <person name="Zimmer P.D."/>
            <person name="Malone G."/>
            <person name="Dellagostin O."/>
            <person name="de Oliveira A.C."/>
            <person name="Bevan M."/>
            <person name="Bancroft I."/>
            <person name="Minx P."/>
            <person name="Cordum H."/>
            <person name="Wilson R."/>
            <person name="Cheng Z."/>
            <person name="Jin W."/>
            <person name="Jiang J."/>
            <person name="Leong S.A."/>
            <person name="Iwama H."/>
            <person name="Gojobori T."/>
            <person name="Itoh T."/>
            <person name="Niimura Y."/>
            <person name="Fujii Y."/>
            <person name="Habara T."/>
            <person name="Sakai H."/>
            <person name="Sato Y."/>
            <person name="Wilson G."/>
            <person name="Kumar K."/>
            <person name="McCouch S."/>
            <person name="Juretic N."/>
            <person name="Hoen D."/>
            <person name="Wright S."/>
            <person name="Bruskiewich R."/>
            <person name="Bureau T."/>
            <person name="Miyao A."/>
            <person name="Hirochika H."/>
            <person name="Nishikawa T."/>
            <person name="Kadowaki K."/>
            <person name="Sugiura M."/>
            <person name="Burr B."/>
            <person name="Sasaki T."/>
        </authorList>
    </citation>
    <scope>NUCLEOTIDE SEQUENCE [LARGE SCALE GENOMIC DNA]</scope>
    <source>
        <strain evidence="3">cv. Nipponbare</strain>
    </source>
</reference>
<feature type="compositionally biased region" description="Low complexity" evidence="1">
    <location>
        <begin position="47"/>
        <end position="63"/>
    </location>
</feature>
<protein>
    <submittedName>
        <fullName evidence="2">Uncharacterized protein</fullName>
    </submittedName>
</protein>